<reference evidence="2 3" key="1">
    <citation type="submission" date="2024-05" db="EMBL/GenBank/DDBJ databases">
        <title>Neorhizobium sp. Rsf11, a plant growth promoting and heavy metal resistant PAH-degrader.</title>
        <authorList>
            <person name="Golubev S.N."/>
            <person name="Muratova A.Y."/>
            <person name="Markelova M.I."/>
        </authorList>
    </citation>
    <scope>NUCLEOTIDE SEQUENCE [LARGE SCALE GENOMIC DNA]</scope>
    <source>
        <strain evidence="2 3">Rsf11</strain>
    </source>
</reference>
<dbReference type="EMBL" id="JBEAAL010000044">
    <property type="protein sequence ID" value="MEQ1409429.1"/>
    <property type="molecule type" value="Genomic_DNA"/>
</dbReference>
<keyword evidence="1" id="KW-0732">Signal</keyword>
<feature type="chain" id="PRO_5047536322" evidence="1">
    <location>
        <begin position="21"/>
        <end position="180"/>
    </location>
</feature>
<comment type="caution">
    <text evidence="2">The sequence shown here is derived from an EMBL/GenBank/DDBJ whole genome shotgun (WGS) entry which is preliminary data.</text>
</comment>
<protein>
    <submittedName>
        <fullName evidence="2">Uncharacterized protein</fullName>
    </submittedName>
</protein>
<name>A0ABV0MF15_9HYPH</name>
<organism evidence="2 3">
    <name type="scientific">Neorhizobium phenanthreniclasticum</name>
    <dbReference type="NCBI Taxonomy" id="3157917"/>
    <lineage>
        <taxon>Bacteria</taxon>
        <taxon>Pseudomonadati</taxon>
        <taxon>Pseudomonadota</taxon>
        <taxon>Alphaproteobacteria</taxon>
        <taxon>Hyphomicrobiales</taxon>
        <taxon>Rhizobiaceae</taxon>
        <taxon>Rhizobium/Agrobacterium group</taxon>
        <taxon>Neorhizobium</taxon>
    </lineage>
</organism>
<dbReference type="Proteomes" id="UP001496627">
    <property type="component" value="Unassembled WGS sequence"/>
</dbReference>
<accession>A0ABV0MF15</accession>
<feature type="signal peptide" evidence="1">
    <location>
        <begin position="1"/>
        <end position="20"/>
    </location>
</feature>
<evidence type="ECO:0000256" key="1">
    <source>
        <dbReference type="SAM" id="SignalP"/>
    </source>
</evidence>
<dbReference type="RefSeq" id="WP_210058793.1">
    <property type="nucleotide sequence ID" value="NZ_JBEAAL010000044.1"/>
</dbReference>
<keyword evidence="3" id="KW-1185">Reference proteome</keyword>
<proteinExistence type="predicted"/>
<evidence type="ECO:0000313" key="3">
    <source>
        <dbReference type="Proteomes" id="UP001496627"/>
    </source>
</evidence>
<sequence length="180" mass="20249">MRWILIFAAVSIALAPWAQKQALASEWGCEVLLCAASDNPSWHSIATCLPPMNKLISAMKRPRFSWPTCPDGGSGKPGYERYADCPSGWNPAEAENNGDRIGRSDLSRCSRVVNECGQGRWNRFGGNSQTAEGVTRVYSGEHSCTYTEFMARPLRDKPYYFDIRDDTTKTTSRYFFDLQK</sequence>
<evidence type="ECO:0000313" key="2">
    <source>
        <dbReference type="EMBL" id="MEQ1409429.1"/>
    </source>
</evidence>
<gene>
    <name evidence="2" type="ORF">ABK249_31490</name>
</gene>